<proteinExistence type="predicted"/>
<feature type="transmembrane region" description="Helical" evidence="1">
    <location>
        <begin position="252"/>
        <end position="276"/>
    </location>
</feature>
<keyword evidence="1" id="KW-1133">Transmembrane helix</keyword>
<sequence>MKEVWHILEGSLATVVLTGSLGWLILGLCRIRLRAGERWPAALAVGVPLSAAAVWWAGPRKGALLWASILLTALATWRRKDIRVEADEPLPRWLMALMAVVMGVFGFWALTNGKTTPVVWDEALVQAIGIVRHWTPPGWDAGTFWTLPYRFGAEPAIRLVHLCFHAALALTVLAAARRWMEPLGAVTAALLVFTAAPLLGFAGFGGSQVLFAFCIFSTIWLVAAARQWLILPWAFFLAWFAWRVAPESGGNAFSGFLFLHLPWVLVPFAALALGWLVRRQKAVAAVLVGFQLVTVWPGLAERLAPVQELSRGVEDARMLERSVGPNAFFLSEIPLARSLMTHPVSGDPALLATMSRAFGTWRESRIPVPGGARRTYALPRQGVNGEVRFYRAGVEVPRSPAWRIRATEGEQRAGWAFDNSVVSGCDCAVEIDFGQPFEFDEVRVLGSYGRSVEPPAGLRRGAVIFLKRLGITHVVVREGSALADELHRNAAFWGAKETGQREEVHLFALE</sequence>
<keyword evidence="3" id="KW-1185">Reference proteome</keyword>
<feature type="transmembrane region" description="Helical" evidence="1">
    <location>
        <begin position="41"/>
        <end position="57"/>
    </location>
</feature>
<organism evidence="2 3">
    <name type="scientific">Paludibaculum fermentans</name>
    <dbReference type="NCBI Taxonomy" id="1473598"/>
    <lineage>
        <taxon>Bacteria</taxon>
        <taxon>Pseudomonadati</taxon>
        <taxon>Acidobacteriota</taxon>
        <taxon>Terriglobia</taxon>
        <taxon>Bryobacterales</taxon>
        <taxon>Bryobacteraceae</taxon>
        <taxon>Paludibaculum</taxon>
    </lineage>
</organism>
<dbReference type="RefSeq" id="WP_194448541.1">
    <property type="nucleotide sequence ID" value="NZ_CP063849.1"/>
</dbReference>
<feature type="transmembrane region" description="Helical" evidence="1">
    <location>
        <begin position="183"/>
        <end position="204"/>
    </location>
</feature>
<gene>
    <name evidence="2" type="ORF">IRI77_29445</name>
</gene>
<reference evidence="2 3" key="1">
    <citation type="submission" date="2020-10" db="EMBL/GenBank/DDBJ databases">
        <title>Complete genome sequence of Paludibaculum fermentans P105T, a facultatively anaerobic acidobacterium capable of dissimilatory Fe(III) reduction.</title>
        <authorList>
            <person name="Dedysh S.N."/>
            <person name="Beletsky A.V."/>
            <person name="Kulichevskaya I.S."/>
            <person name="Mardanov A.V."/>
            <person name="Ravin N.V."/>
        </authorList>
    </citation>
    <scope>NUCLEOTIDE SEQUENCE [LARGE SCALE GENOMIC DNA]</scope>
    <source>
        <strain evidence="2 3">P105</strain>
    </source>
</reference>
<keyword evidence="1" id="KW-0812">Transmembrane</keyword>
<evidence type="ECO:0000256" key="1">
    <source>
        <dbReference type="SAM" id="Phobius"/>
    </source>
</evidence>
<feature type="transmembrane region" description="Helical" evidence="1">
    <location>
        <begin position="63"/>
        <end position="78"/>
    </location>
</feature>
<feature type="transmembrane region" description="Helical" evidence="1">
    <location>
        <begin position="210"/>
        <end position="240"/>
    </location>
</feature>
<dbReference type="Proteomes" id="UP000593892">
    <property type="component" value="Chromosome"/>
</dbReference>
<dbReference type="AlphaFoldDB" id="A0A7S7SIC3"/>
<evidence type="ECO:0000313" key="3">
    <source>
        <dbReference type="Proteomes" id="UP000593892"/>
    </source>
</evidence>
<keyword evidence="1" id="KW-0472">Membrane</keyword>
<feature type="transmembrane region" description="Helical" evidence="1">
    <location>
        <begin position="90"/>
        <end position="110"/>
    </location>
</feature>
<feature type="transmembrane region" description="Helical" evidence="1">
    <location>
        <begin position="12"/>
        <end position="29"/>
    </location>
</feature>
<name>A0A7S7SIC3_PALFE</name>
<feature type="transmembrane region" description="Helical" evidence="1">
    <location>
        <begin position="156"/>
        <end position="176"/>
    </location>
</feature>
<accession>A0A7S7SIC3</accession>
<evidence type="ECO:0000313" key="2">
    <source>
        <dbReference type="EMBL" id="QOY86872.1"/>
    </source>
</evidence>
<dbReference type="KEGG" id="pfer:IRI77_29445"/>
<protein>
    <submittedName>
        <fullName evidence="2">Uncharacterized protein</fullName>
    </submittedName>
</protein>
<feature type="transmembrane region" description="Helical" evidence="1">
    <location>
        <begin position="282"/>
        <end position="300"/>
    </location>
</feature>
<dbReference type="EMBL" id="CP063849">
    <property type="protein sequence ID" value="QOY86872.1"/>
    <property type="molecule type" value="Genomic_DNA"/>
</dbReference>